<dbReference type="PANTHER" id="PTHR30177:SF4">
    <property type="entry name" value="OSMOPROTECTANT IMPORT PERMEASE PROTEIN OSMW"/>
    <property type="match status" value="1"/>
</dbReference>
<comment type="similarity">
    <text evidence="7">In the N-terminal section; belongs to the binding-protein-dependent transport system permease family.</text>
</comment>
<organism evidence="10 11">
    <name type="scientific">Sutcliffiella tianshenii</name>
    <dbReference type="NCBI Taxonomy" id="1463404"/>
    <lineage>
        <taxon>Bacteria</taxon>
        <taxon>Bacillati</taxon>
        <taxon>Bacillota</taxon>
        <taxon>Bacilli</taxon>
        <taxon>Bacillales</taxon>
        <taxon>Bacillaceae</taxon>
        <taxon>Sutcliffiella</taxon>
    </lineage>
</organism>
<dbReference type="Pfam" id="PF00528">
    <property type="entry name" value="BPD_transp_1"/>
    <property type="match status" value="1"/>
</dbReference>
<dbReference type="Gene3D" id="3.40.190.10">
    <property type="entry name" value="Periplasmic binding protein-like II"/>
    <property type="match status" value="1"/>
</dbReference>
<comment type="subcellular location">
    <subcellularLocation>
        <location evidence="8">Cell membrane</location>
        <topology evidence="8">Multi-pass membrane protein</topology>
    </subcellularLocation>
    <subcellularLocation>
        <location evidence="1">Membrane</location>
        <topology evidence="1">Multi-pass membrane protein</topology>
    </subcellularLocation>
</comment>
<evidence type="ECO:0000256" key="7">
    <source>
        <dbReference type="ARBA" id="ARBA00035652"/>
    </source>
</evidence>
<gene>
    <name evidence="10" type="ORF">JOC95_002209</name>
</gene>
<evidence type="ECO:0000256" key="1">
    <source>
        <dbReference type="ARBA" id="ARBA00004141"/>
    </source>
</evidence>
<feature type="transmembrane region" description="Helical" evidence="8">
    <location>
        <begin position="80"/>
        <end position="97"/>
    </location>
</feature>
<evidence type="ECO:0000256" key="2">
    <source>
        <dbReference type="ARBA" id="ARBA00022448"/>
    </source>
</evidence>
<dbReference type="Proteomes" id="UP000737402">
    <property type="component" value="Unassembled WGS sequence"/>
</dbReference>
<keyword evidence="4 8" id="KW-1133">Transmembrane helix</keyword>
<dbReference type="SUPFAM" id="SSF53850">
    <property type="entry name" value="Periplasmic binding protein-like II"/>
    <property type="match status" value="1"/>
</dbReference>
<sequence>MTFLRDLYEARGDQLWSALLEHIQISVIALAIAVAISVPLGIYLTRKERIAEPIIGVTAVLQTIPSLALLGLLIPLVGIGFVPAVIALFLYALLPILRNTYTGIKEVDPSLKEAARAMGMTSAKRLFKVELPLALPVIMAGIRTAMVLIIGTATIVALIGAGGLGRLILLGIDRNDNALILLGAVPAALLAILFDLILRAVETAARKGAGKKALIIGLATVLLFVSPFAVMRATEPDLVLSGKIGAEPDIIINMYKLLIEEETDLKVELRPSLGKTSFVYRALKSKEIDIYPEYSGTAIVTLLEEEPVSVDQREVFEQAKKGLLEQDDLVYLEPMGFNNTYALAIPEDFAEENEIKAISDLNGAKNEIKAGFTLEFADREDGYVGIQDVYGLTLPNLTTMEPKLRYRAIETGDVNLVDAYSTDAEIKQYNLRVLEDDKNLFPPYQGAALLRKDTLEEHPELEGILNKLANQINDDEMREMNYQVSVEGKTSFEVAKEFLMSKGLLGKK</sequence>
<evidence type="ECO:0000259" key="9">
    <source>
        <dbReference type="PROSITE" id="PS50928"/>
    </source>
</evidence>
<feature type="transmembrane region" description="Helical" evidence="8">
    <location>
        <begin position="23"/>
        <end position="42"/>
    </location>
</feature>
<comment type="caution">
    <text evidence="10">The sequence shown here is derived from an EMBL/GenBank/DDBJ whole genome shotgun (WGS) entry which is preliminary data.</text>
</comment>
<evidence type="ECO:0000256" key="3">
    <source>
        <dbReference type="ARBA" id="ARBA00022692"/>
    </source>
</evidence>
<evidence type="ECO:0000256" key="4">
    <source>
        <dbReference type="ARBA" id="ARBA00022989"/>
    </source>
</evidence>
<proteinExistence type="inferred from homology"/>
<evidence type="ECO:0000256" key="8">
    <source>
        <dbReference type="RuleBase" id="RU363032"/>
    </source>
</evidence>
<dbReference type="CDD" id="cd06261">
    <property type="entry name" value="TM_PBP2"/>
    <property type="match status" value="1"/>
</dbReference>
<evidence type="ECO:0000313" key="10">
    <source>
        <dbReference type="EMBL" id="MBM7620356.1"/>
    </source>
</evidence>
<name>A0ABS2P069_9BACI</name>
<dbReference type="Gene3D" id="3.40.190.120">
    <property type="entry name" value="Osmoprotection protein (prox), domain 2"/>
    <property type="match status" value="1"/>
</dbReference>
<keyword evidence="5 8" id="KW-0472">Membrane</keyword>
<feature type="transmembrane region" description="Helical" evidence="8">
    <location>
        <begin position="54"/>
        <end position="74"/>
    </location>
</feature>
<keyword evidence="3 8" id="KW-0812">Transmembrane</keyword>
<feature type="transmembrane region" description="Helical" evidence="8">
    <location>
        <begin position="133"/>
        <end position="159"/>
    </location>
</feature>
<feature type="transmembrane region" description="Helical" evidence="8">
    <location>
        <begin position="213"/>
        <end position="231"/>
    </location>
</feature>
<dbReference type="RefSeq" id="WP_204415982.1">
    <property type="nucleotide sequence ID" value="NZ_JAFBED010000004.1"/>
</dbReference>
<evidence type="ECO:0000256" key="6">
    <source>
        <dbReference type="ARBA" id="ARBA00035642"/>
    </source>
</evidence>
<keyword evidence="2 8" id="KW-0813">Transport</keyword>
<comment type="similarity">
    <text evidence="6">In the C-terminal section; belongs to the OsmX family.</text>
</comment>
<dbReference type="InterPro" id="IPR035906">
    <property type="entry name" value="MetI-like_sf"/>
</dbReference>
<dbReference type="InterPro" id="IPR000515">
    <property type="entry name" value="MetI-like"/>
</dbReference>
<keyword evidence="11" id="KW-1185">Reference proteome</keyword>
<dbReference type="PANTHER" id="PTHR30177">
    <property type="entry name" value="GLYCINE BETAINE/L-PROLINE TRANSPORT SYSTEM PERMEASE PROTEIN PROW"/>
    <property type="match status" value="1"/>
</dbReference>
<evidence type="ECO:0000256" key="5">
    <source>
        <dbReference type="ARBA" id="ARBA00023136"/>
    </source>
</evidence>
<comment type="similarity">
    <text evidence="8">Belongs to the binding-protein-dependent transport system permease family.</text>
</comment>
<dbReference type="InterPro" id="IPR058089">
    <property type="entry name" value="EgtUBC_SBD"/>
</dbReference>
<feature type="domain" description="ABC transmembrane type-1" evidence="9">
    <location>
        <begin position="19"/>
        <end position="198"/>
    </location>
</feature>
<dbReference type="EMBL" id="JAFBED010000004">
    <property type="protein sequence ID" value="MBM7620356.1"/>
    <property type="molecule type" value="Genomic_DNA"/>
</dbReference>
<dbReference type="Pfam" id="PF04069">
    <property type="entry name" value="OpuAC"/>
    <property type="match status" value="1"/>
</dbReference>
<dbReference type="InterPro" id="IPR051204">
    <property type="entry name" value="ABC_transp_perm/SBD"/>
</dbReference>
<evidence type="ECO:0000313" key="11">
    <source>
        <dbReference type="Proteomes" id="UP000737402"/>
    </source>
</evidence>
<dbReference type="Gene3D" id="1.10.3720.10">
    <property type="entry name" value="MetI-like"/>
    <property type="match status" value="1"/>
</dbReference>
<accession>A0ABS2P069</accession>
<dbReference type="CDD" id="cd13610">
    <property type="entry name" value="PBP2_ChoS"/>
    <property type="match status" value="1"/>
</dbReference>
<dbReference type="InterPro" id="IPR007210">
    <property type="entry name" value="ABC_Gly_betaine_transp_sub-bd"/>
</dbReference>
<dbReference type="PROSITE" id="PS50928">
    <property type="entry name" value="ABC_TM1"/>
    <property type="match status" value="1"/>
</dbReference>
<protein>
    <submittedName>
        <fullName evidence="10">Osmoprotectant transport system permease protein</fullName>
    </submittedName>
</protein>
<reference evidence="10 11" key="1">
    <citation type="submission" date="2021-01" db="EMBL/GenBank/DDBJ databases">
        <title>Genomic Encyclopedia of Type Strains, Phase IV (KMG-IV): sequencing the most valuable type-strain genomes for metagenomic binning, comparative biology and taxonomic classification.</title>
        <authorList>
            <person name="Goeker M."/>
        </authorList>
    </citation>
    <scope>NUCLEOTIDE SEQUENCE [LARGE SCALE GENOMIC DNA]</scope>
    <source>
        <strain evidence="10 11">DSM 25879</strain>
    </source>
</reference>
<dbReference type="SUPFAM" id="SSF161098">
    <property type="entry name" value="MetI-like"/>
    <property type="match status" value="1"/>
</dbReference>
<feature type="transmembrane region" description="Helical" evidence="8">
    <location>
        <begin position="179"/>
        <end position="201"/>
    </location>
</feature>